<protein>
    <recommendedName>
        <fullName evidence="3">Small CPxCG-related zinc finger protein</fullName>
    </recommendedName>
</protein>
<accession>A0ABY4PQ66</accession>
<evidence type="ECO:0000313" key="1">
    <source>
        <dbReference type="EMBL" id="UQT55937.1"/>
    </source>
</evidence>
<dbReference type="Proteomes" id="UP000829992">
    <property type="component" value="Chromosome"/>
</dbReference>
<name>A0ABY4PQ66_9ACTN</name>
<evidence type="ECO:0000313" key="2">
    <source>
        <dbReference type="Proteomes" id="UP000829992"/>
    </source>
</evidence>
<proteinExistence type="predicted"/>
<dbReference type="EMBL" id="CP097289">
    <property type="protein sequence ID" value="UQT55937.1"/>
    <property type="molecule type" value="Genomic_DNA"/>
</dbReference>
<organism evidence="1 2">
    <name type="scientific">Streptomyces durmitorensis</name>
    <dbReference type="NCBI Taxonomy" id="319947"/>
    <lineage>
        <taxon>Bacteria</taxon>
        <taxon>Bacillati</taxon>
        <taxon>Actinomycetota</taxon>
        <taxon>Actinomycetes</taxon>
        <taxon>Kitasatosporales</taxon>
        <taxon>Streptomycetaceae</taxon>
        <taxon>Streptomyces</taxon>
    </lineage>
</organism>
<sequence>MTKTCRECGEDTDEPVAVALEHVASLGGHVVYLCPVCRFALGLLPLDQHPEGSHGFPRYEVSAP</sequence>
<dbReference type="RefSeq" id="WP_249587416.1">
    <property type="nucleotide sequence ID" value="NZ_BAAAQL010000032.1"/>
</dbReference>
<evidence type="ECO:0008006" key="3">
    <source>
        <dbReference type="Google" id="ProtNLM"/>
    </source>
</evidence>
<reference evidence="1 2" key="1">
    <citation type="submission" date="2022-05" db="EMBL/GenBank/DDBJ databases">
        <authorList>
            <person name="Zhou X."/>
            <person name="Li K."/>
            <person name="Man Y."/>
        </authorList>
    </citation>
    <scope>NUCLEOTIDE SEQUENCE [LARGE SCALE GENOMIC DNA]</scope>
    <source>
        <strain evidence="1 2">MS405</strain>
    </source>
</reference>
<gene>
    <name evidence="1" type="ORF">M4V62_12960</name>
</gene>
<keyword evidence="2" id="KW-1185">Reference proteome</keyword>